<feature type="signal peptide" evidence="1">
    <location>
        <begin position="1"/>
        <end position="24"/>
    </location>
</feature>
<evidence type="ECO:0000313" key="3">
    <source>
        <dbReference type="Proteomes" id="UP000190667"/>
    </source>
</evidence>
<dbReference type="STRING" id="1926881.BTJ39_17400"/>
<sequence>MEIIMIKMLFVALCGALLCQQAVAASLDGFGRHYNARCAAPAAKIDSERALPAKFRSRNFPIVLERTTLDDIQQQFKGDIQKNDREEWLCYHSQAENLTWWFISRTDIEHGNLSTIMLSAIDNKAHCDIPARPIYLSGVTVPSLGATRSEVADYFKSPASARASCQQFETRADSKDESTINALRYYYENNQVAGMSFEQLTTNG</sequence>
<accession>A0A1S8YIU2</accession>
<name>A0A1S8YIU2_9GAMM</name>
<dbReference type="AlphaFoldDB" id="A0A1S8YIU2"/>
<evidence type="ECO:0000256" key="1">
    <source>
        <dbReference type="SAM" id="SignalP"/>
    </source>
</evidence>
<comment type="caution">
    <text evidence="2">The sequence shown here is derived from an EMBL/GenBank/DDBJ whole genome shotgun (WGS) entry which is preliminary data.</text>
</comment>
<gene>
    <name evidence="2" type="ORF">BTJ39_17400</name>
</gene>
<keyword evidence="3" id="KW-1185">Reference proteome</keyword>
<dbReference type="EMBL" id="MRUL01000014">
    <property type="protein sequence ID" value="OON38633.1"/>
    <property type="molecule type" value="Genomic_DNA"/>
</dbReference>
<feature type="chain" id="PRO_5012481641" evidence="1">
    <location>
        <begin position="25"/>
        <end position="204"/>
    </location>
</feature>
<proteinExistence type="predicted"/>
<dbReference type="Proteomes" id="UP000190667">
    <property type="component" value="Unassembled WGS sequence"/>
</dbReference>
<organism evidence="2 3">
    <name type="scientific">Izhakiella australiensis</name>
    <dbReference type="NCBI Taxonomy" id="1926881"/>
    <lineage>
        <taxon>Bacteria</taxon>
        <taxon>Pseudomonadati</taxon>
        <taxon>Pseudomonadota</taxon>
        <taxon>Gammaproteobacteria</taxon>
        <taxon>Enterobacterales</taxon>
        <taxon>Erwiniaceae</taxon>
        <taxon>Izhakiella</taxon>
    </lineage>
</organism>
<keyword evidence="1" id="KW-0732">Signal</keyword>
<evidence type="ECO:0000313" key="2">
    <source>
        <dbReference type="EMBL" id="OON38633.1"/>
    </source>
</evidence>
<protein>
    <submittedName>
        <fullName evidence="2">Uncharacterized protein</fullName>
    </submittedName>
</protein>
<reference evidence="2 3" key="1">
    <citation type="submission" date="2016-12" db="EMBL/GenBank/DDBJ databases">
        <title>Izhakiella australiana sp. nov. of genus Izhakiella isolated from Australian desert.</title>
        <authorList>
            <person name="Ji M."/>
        </authorList>
    </citation>
    <scope>NUCLEOTIDE SEQUENCE [LARGE SCALE GENOMIC DNA]</scope>
    <source>
        <strain evidence="2 3">D4N98</strain>
    </source>
</reference>